<dbReference type="EMBL" id="JJPH01000133">
    <property type="protein sequence ID" value="KKG47954.1"/>
    <property type="molecule type" value="Genomic_DNA"/>
</dbReference>
<dbReference type="EMBL" id="JJQF01000070">
    <property type="protein sequence ID" value="KKH30919.1"/>
    <property type="molecule type" value="Genomic_DNA"/>
</dbReference>
<evidence type="ECO:0000313" key="103">
    <source>
        <dbReference type="Proteomes" id="UP000034758"/>
    </source>
</evidence>
<dbReference type="Proteomes" id="UP000034937">
    <property type="component" value="Unassembled WGS sequence"/>
</dbReference>
<evidence type="ECO:0000313" key="98">
    <source>
        <dbReference type="Proteomes" id="UP000034667"/>
    </source>
</evidence>
<evidence type="ECO:0000313" key="67">
    <source>
        <dbReference type="Proteomes" id="UP000034001"/>
    </source>
</evidence>
<evidence type="ECO:0000313" key="25">
    <source>
        <dbReference type="EMBL" id="KKH00889.1"/>
    </source>
</evidence>
<evidence type="ECO:0000313" key="114">
    <source>
        <dbReference type="Proteomes" id="UP000467371"/>
    </source>
</evidence>
<dbReference type="EMBL" id="JJPS01000212">
    <property type="protein sequence ID" value="KKG85040.1"/>
    <property type="molecule type" value="Genomic_DNA"/>
</dbReference>
<evidence type="ECO:0000313" key="56">
    <source>
        <dbReference type="EMBL" id="KKI05203.1"/>
    </source>
</evidence>
<evidence type="ECO:0000313" key="40">
    <source>
        <dbReference type="EMBL" id="KKH49046.1"/>
    </source>
</evidence>
<evidence type="ECO:0000313" key="51">
    <source>
        <dbReference type="EMBL" id="KKH87562.1"/>
    </source>
</evidence>
<evidence type="ECO:0000313" key="77">
    <source>
        <dbReference type="Proteomes" id="UP000034195"/>
    </source>
</evidence>
<dbReference type="EMBL" id="JJPQ01000120">
    <property type="protein sequence ID" value="KKG80047.1"/>
    <property type="molecule type" value="Genomic_DNA"/>
</dbReference>
<dbReference type="EMBL" id="JJQM01000079">
    <property type="protein sequence ID" value="KKH55506.1"/>
    <property type="molecule type" value="Genomic_DNA"/>
</dbReference>
<evidence type="ECO:0000313" key="107">
    <source>
        <dbReference type="Proteomes" id="UP000034872"/>
    </source>
</evidence>
<evidence type="ECO:0000313" key="62">
    <source>
        <dbReference type="Proteomes" id="UP000033878"/>
    </source>
</evidence>
<evidence type="ECO:0000313" key="16">
    <source>
        <dbReference type="EMBL" id="KKG62316.1"/>
    </source>
</evidence>
<dbReference type="EMBL" id="JJQZ01000103">
    <property type="protein sequence ID" value="KKH95003.1"/>
    <property type="molecule type" value="Genomic_DNA"/>
</dbReference>
<evidence type="ECO:0000313" key="104">
    <source>
        <dbReference type="Proteomes" id="UP000034817"/>
    </source>
</evidence>
<evidence type="ECO:0000313" key="43">
    <source>
        <dbReference type="EMBL" id="KKH55506.1"/>
    </source>
</evidence>
<dbReference type="Proteomes" id="UP000034578">
    <property type="component" value="Unassembled WGS sequence"/>
</dbReference>
<dbReference type="Proteomes" id="UP000034872">
    <property type="component" value="Unassembled WGS sequence"/>
</dbReference>
<dbReference type="Proteomes" id="UP000034047">
    <property type="component" value="Unassembled WGS sequence"/>
</dbReference>
<dbReference type="EMBL" id="JJPI01000141">
    <property type="protein sequence ID" value="KKG50311.1"/>
    <property type="molecule type" value="Genomic_DNA"/>
</dbReference>
<evidence type="ECO:0000313" key="17">
    <source>
        <dbReference type="EMBL" id="KKG69310.1"/>
    </source>
</evidence>
<dbReference type="EMBL" id="JJQK01000062">
    <property type="protein sequence ID" value="KKH54050.1"/>
    <property type="molecule type" value="Genomic_DNA"/>
</dbReference>
<evidence type="ECO:0000313" key="73">
    <source>
        <dbReference type="Proteomes" id="UP000034142"/>
    </source>
</evidence>
<dbReference type="EMBL" id="JJPB01000089">
    <property type="protein sequence ID" value="KKG30801.1"/>
    <property type="molecule type" value="Genomic_DNA"/>
</dbReference>
<dbReference type="EMBL" id="JJQO01000352">
    <property type="protein sequence ID" value="KKH58003.1"/>
    <property type="molecule type" value="Genomic_DNA"/>
</dbReference>
<evidence type="ECO:0000313" key="108">
    <source>
        <dbReference type="Proteomes" id="UP000034921"/>
    </source>
</evidence>
<dbReference type="EMBL" id="JJQW01000026">
    <property type="protein sequence ID" value="KKH90362.1"/>
    <property type="molecule type" value="Genomic_DNA"/>
</dbReference>
<dbReference type="Proteomes" id="UP000034338">
    <property type="component" value="Unassembled WGS sequence"/>
</dbReference>
<evidence type="ECO:0000313" key="7">
    <source>
        <dbReference type="EMBL" id="KKG37115.1"/>
    </source>
</evidence>
<dbReference type="Proteomes" id="UP000034298">
    <property type="component" value="Unassembled WGS sequence"/>
</dbReference>
<evidence type="ECO:0000313" key="76">
    <source>
        <dbReference type="Proteomes" id="UP000034188"/>
    </source>
</evidence>
<dbReference type="Proteomes" id="UP000034074">
    <property type="component" value="Unassembled WGS sequence"/>
</dbReference>
<dbReference type="Proteomes" id="UP000034842">
    <property type="component" value="Unassembled WGS sequence"/>
</dbReference>
<evidence type="ECO:0000313" key="75">
    <source>
        <dbReference type="Proteomes" id="UP000034152"/>
    </source>
</evidence>
<dbReference type="Proteomes" id="UP000034672">
    <property type="component" value="Unassembled WGS sequence"/>
</dbReference>
<dbReference type="EMBL" id="JJPC01000035">
    <property type="protein sequence ID" value="KKG36698.1"/>
    <property type="molecule type" value="Genomic_DNA"/>
</dbReference>
<dbReference type="Proteomes" id="UP000033864">
    <property type="component" value="Unassembled WGS sequence"/>
</dbReference>
<dbReference type="EMBL" id="JJOS01000042">
    <property type="protein sequence ID" value="KKG03894.1"/>
    <property type="molecule type" value="Genomic_DNA"/>
</dbReference>
<dbReference type="Proteomes" id="UP000034668">
    <property type="component" value="Unassembled WGS sequence"/>
</dbReference>
<dbReference type="EMBL" id="CP042908">
    <property type="protein sequence ID" value="QIB91780.1"/>
    <property type="molecule type" value="Genomic_DNA"/>
</dbReference>
<evidence type="ECO:0000313" key="61">
    <source>
        <dbReference type="Proteomes" id="UP000033864"/>
    </source>
</evidence>
<dbReference type="Proteomes" id="UP000034151">
    <property type="component" value="Unassembled WGS sequence"/>
</dbReference>
<dbReference type="EMBL" id="CP029709">
    <property type="protein sequence ID" value="QCR14669.1"/>
    <property type="molecule type" value="Genomic_DNA"/>
</dbReference>
<evidence type="ECO:0000313" key="3">
    <source>
        <dbReference type="EMBL" id="KKG03894.1"/>
    </source>
</evidence>
<evidence type="ECO:0000313" key="57">
    <source>
        <dbReference type="EMBL" id="QCR14669.1"/>
    </source>
</evidence>
<evidence type="ECO:0000313" key="71">
    <source>
        <dbReference type="Proteomes" id="UP000034064"/>
    </source>
</evidence>
<dbReference type="Proteomes" id="UP000034188">
    <property type="component" value="Unassembled WGS sequence"/>
</dbReference>
<evidence type="ECO:0000313" key="15">
    <source>
        <dbReference type="EMBL" id="KKG59406.1"/>
    </source>
</evidence>
<accession>A0A0F8P5J7</accession>
<dbReference type="OrthoDB" id="121554at2157"/>
<evidence type="ECO:0000313" key="50">
    <source>
        <dbReference type="EMBL" id="KKH84253.1"/>
    </source>
</evidence>
<evidence type="ECO:0000313" key="20">
    <source>
        <dbReference type="EMBL" id="KKG80047.1"/>
    </source>
</evidence>
<evidence type="ECO:0000313" key="69">
    <source>
        <dbReference type="Proteomes" id="UP000034040"/>
    </source>
</evidence>
<dbReference type="EMBL" id="JJOR01000151">
    <property type="protein sequence ID" value="KKG00254.1"/>
    <property type="molecule type" value="Genomic_DNA"/>
</dbReference>
<evidence type="ECO:0000313" key="55">
    <source>
        <dbReference type="EMBL" id="KKI04322.1"/>
    </source>
</evidence>
<dbReference type="EMBL" id="JJQN01000181">
    <property type="protein sequence ID" value="KKH55347.1"/>
    <property type="molecule type" value="Genomic_DNA"/>
</dbReference>
<dbReference type="Proteomes" id="UP000034424">
    <property type="component" value="Unassembled WGS sequence"/>
</dbReference>
<evidence type="ECO:0000313" key="22">
    <source>
        <dbReference type="EMBL" id="KKG85040.1"/>
    </source>
</evidence>
<name>A0A0F8P5J7_METMZ</name>
<dbReference type="Proteomes" id="UP000467371">
    <property type="component" value="Chromosome"/>
</dbReference>
<dbReference type="Proteomes" id="UP000034566">
    <property type="component" value="Unassembled WGS sequence"/>
</dbReference>
<dbReference type="EMBL" id="JJPE01000113">
    <property type="protein sequence ID" value="KKG42524.1"/>
    <property type="molecule type" value="Genomic_DNA"/>
</dbReference>
<evidence type="ECO:0000313" key="105">
    <source>
        <dbReference type="Proteomes" id="UP000034820"/>
    </source>
</evidence>
<dbReference type="EMBL" id="JJQV01000052">
    <property type="protein sequence ID" value="KKH84253.1"/>
    <property type="molecule type" value="Genomic_DNA"/>
</dbReference>
<evidence type="ECO:0000313" key="96">
    <source>
        <dbReference type="Proteomes" id="UP000034597"/>
    </source>
</evidence>
<dbReference type="Proteomes" id="UP000034021">
    <property type="component" value="Unassembled WGS sequence"/>
</dbReference>
<evidence type="ECO:0000313" key="5">
    <source>
        <dbReference type="EMBL" id="KKG30801.1"/>
    </source>
</evidence>
<evidence type="ECO:0000313" key="59">
    <source>
        <dbReference type="Proteomes" id="UP000033814"/>
    </source>
</evidence>
<dbReference type="EMBL" id="JJPJ01000148">
    <property type="protein sequence ID" value="KKG57638.1"/>
    <property type="molecule type" value="Genomic_DNA"/>
</dbReference>
<dbReference type="Proteomes" id="UP000033814">
    <property type="component" value="Unassembled WGS sequence"/>
</dbReference>
<evidence type="ECO:0000313" key="106">
    <source>
        <dbReference type="Proteomes" id="UP000034842"/>
    </source>
</evidence>
<dbReference type="Proteomes" id="UP000034195">
    <property type="component" value="Unassembled WGS sequence"/>
</dbReference>
<evidence type="ECO:0000313" key="81">
    <source>
        <dbReference type="Proteomes" id="UP000034253"/>
    </source>
</evidence>
<dbReference type="Proteomes" id="UP000034950">
    <property type="component" value="Unassembled WGS sequence"/>
</dbReference>
<dbReference type="EMBL" id="JJQP01000104">
    <property type="protein sequence ID" value="KKH67464.1"/>
    <property type="molecule type" value="Genomic_DNA"/>
</dbReference>
<dbReference type="EMBL" id="JJPT01000157">
    <property type="protein sequence ID" value="KKG87662.1"/>
    <property type="molecule type" value="Genomic_DNA"/>
</dbReference>
<dbReference type="PATRIC" id="fig|2209.39.peg.954"/>
<evidence type="ECO:0000313" key="58">
    <source>
        <dbReference type="EMBL" id="QIB91780.1"/>
    </source>
</evidence>
<dbReference type="EMBL" id="JJPN01000135">
    <property type="protein sequence ID" value="KKG69310.1"/>
    <property type="molecule type" value="Genomic_DNA"/>
</dbReference>
<evidence type="ECO:0000313" key="44">
    <source>
        <dbReference type="EMBL" id="KKH58003.1"/>
    </source>
</evidence>
<dbReference type="Proteomes" id="UP000033835">
    <property type="component" value="Unassembled WGS sequence"/>
</dbReference>
<evidence type="ECO:0000313" key="53">
    <source>
        <dbReference type="EMBL" id="KKH95003.1"/>
    </source>
</evidence>
<evidence type="ECO:0000313" key="19">
    <source>
        <dbReference type="EMBL" id="KKG72876.1"/>
    </source>
</evidence>
<dbReference type="Proteomes" id="UP000034259">
    <property type="component" value="Unassembled WGS sequence"/>
</dbReference>
<evidence type="ECO:0000313" key="29">
    <source>
        <dbReference type="EMBL" id="KKH09509.1"/>
    </source>
</evidence>
<evidence type="ECO:0000313" key="31">
    <source>
        <dbReference type="EMBL" id="KKH18202.1"/>
    </source>
</evidence>
<dbReference type="Proteomes" id="UP000033889">
    <property type="component" value="Unassembled WGS sequence"/>
</dbReference>
<evidence type="ECO:0000313" key="85">
    <source>
        <dbReference type="Proteomes" id="UP000034338"/>
    </source>
</evidence>
<dbReference type="EMBL" id="JJQS01000019">
    <property type="protein sequence ID" value="KKH77938.1"/>
    <property type="molecule type" value="Genomic_DNA"/>
</dbReference>
<dbReference type="Proteomes" id="UP000034279">
    <property type="component" value="Unassembled WGS sequence"/>
</dbReference>
<dbReference type="EMBL" id="JJRB01000034">
    <property type="protein sequence ID" value="KKI05203.1"/>
    <property type="molecule type" value="Genomic_DNA"/>
</dbReference>
<evidence type="ECO:0000313" key="11">
    <source>
        <dbReference type="EMBL" id="KKG47954.1"/>
    </source>
</evidence>
<evidence type="ECO:0000313" key="38">
    <source>
        <dbReference type="EMBL" id="KKH40840.1"/>
    </source>
</evidence>
<dbReference type="EMBL" id="JJPA01000035">
    <property type="protein sequence ID" value="KKG37115.1"/>
    <property type="molecule type" value="Genomic_DNA"/>
</dbReference>
<evidence type="ECO:0000313" key="48">
    <source>
        <dbReference type="EMBL" id="KKH77396.1"/>
    </source>
</evidence>
<evidence type="ECO:0000313" key="94">
    <source>
        <dbReference type="Proteomes" id="UP000034577"/>
    </source>
</evidence>
<dbReference type="EMBL" id="JJPY01000051">
    <property type="protein sequence ID" value="KKH09509.1"/>
    <property type="molecule type" value="Genomic_DNA"/>
</dbReference>
<evidence type="ECO:0000313" key="92">
    <source>
        <dbReference type="Proteomes" id="UP000034547"/>
    </source>
</evidence>
<evidence type="ECO:0000313" key="63">
    <source>
        <dbReference type="Proteomes" id="UP000033885"/>
    </source>
</evidence>
<dbReference type="EMBL" id="JJQX01000024">
    <property type="protein sequence ID" value="KKH99250.1"/>
    <property type="molecule type" value="Genomic_DNA"/>
</dbReference>
<evidence type="ECO:0000313" key="93">
    <source>
        <dbReference type="Proteomes" id="UP000034566"/>
    </source>
</evidence>
<evidence type="ECO:0000313" key="12">
    <source>
        <dbReference type="EMBL" id="KKG50311.1"/>
    </source>
</evidence>
<evidence type="ECO:0000313" key="86">
    <source>
        <dbReference type="Proteomes" id="UP000034387"/>
    </source>
</evidence>
<evidence type="ECO:0000313" key="60">
    <source>
        <dbReference type="Proteomes" id="UP000033835"/>
    </source>
</evidence>
<evidence type="ECO:0000313" key="36">
    <source>
        <dbReference type="EMBL" id="KKH30919.1"/>
    </source>
</evidence>
<dbReference type="EMBL" id="JJQB01000087">
    <property type="protein sequence ID" value="KKH19122.1"/>
    <property type="molecule type" value="Genomic_DNA"/>
</dbReference>
<evidence type="ECO:0000313" key="78">
    <source>
        <dbReference type="Proteomes" id="UP000034227"/>
    </source>
</evidence>
<dbReference type="Proteomes" id="UP000034667">
    <property type="component" value="Unassembled WGS sequence"/>
</dbReference>
<evidence type="ECO:0000313" key="97">
    <source>
        <dbReference type="Proteomes" id="UP000034657"/>
    </source>
</evidence>
<evidence type="ECO:0000313" key="79">
    <source>
        <dbReference type="Proteomes" id="UP000034232"/>
    </source>
</evidence>
<dbReference type="EMBL" id="JJQU01000079">
    <property type="protein sequence ID" value="KKH87562.1"/>
    <property type="molecule type" value="Genomic_DNA"/>
</dbReference>
<evidence type="ECO:0000313" key="1">
    <source>
        <dbReference type="EMBL" id="KKG00254.1"/>
    </source>
</evidence>
<evidence type="ECO:0000313" key="47">
    <source>
        <dbReference type="EMBL" id="KKH76872.1"/>
    </source>
</evidence>
<evidence type="ECO:0000313" key="52">
    <source>
        <dbReference type="EMBL" id="KKH90362.1"/>
    </source>
</evidence>
<dbReference type="EMBL" id="JJRA01000065">
    <property type="protein sequence ID" value="KKI04322.1"/>
    <property type="molecule type" value="Genomic_DNA"/>
</dbReference>
<evidence type="ECO:0000313" key="87">
    <source>
        <dbReference type="Proteomes" id="UP000034399"/>
    </source>
</evidence>
<organism evidence="44 101">
    <name type="scientific">Methanosarcina mazei</name>
    <name type="common">Methanosarcina frisia</name>
    <dbReference type="NCBI Taxonomy" id="2209"/>
    <lineage>
        <taxon>Archaea</taxon>
        <taxon>Methanobacteriati</taxon>
        <taxon>Methanobacteriota</taxon>
        <taxon>Stenosarchaea group</taxon>
        <taxon>Methanomicrobia</taxon>
        <taxon>Methanosarcinales</taxon>
        <taxon>Methanosarcinaceae</taxon>
        <taxon>Methanosarcina</taxon>
    </lineage>
</organism>
<evidence type="ECO:0000313" key="28">
    <source>
        <dbReference type="EMBL" id="KKH08298.1"/>
    </source>
</evidence>
<evidence type="ECO:0000313" key="64">
    <source>
        <dbReference type="Proteomes" id="UP000033889"/>
    </source>
</evidence>
<dbReference type="Proteomes" id="UP000034450">
    <property type="component" value="Unassembled WGS sequence"/>
</dbReference>
<dbReference type="Proteomes" id="UP000034692">
    <property type="component" value="Unassembled WGS sequence"/>
</dbReference>
<evidence type="ECO:0000313" key="68">
    <source>
        <dbReference type="Proteomes" id="UP000034021"/>
    </source>
</evidence>
<dbReference type="Proteomes" id="UP000033987">
    <property type="component" value="Unassembled WGS sequence"/>
</dbReference>
<dbReference type="Proteomes" id="UP000034577">
    <property type="component" value="Unassembled WGS sequence"/>
</dbReference>
<evidence type="ECO:0000313" key="32">
    <source>
        <dbReference type="EMBL" id="KKH19122.1"/>
    </source>
</evidence>
<dbReference type="Proteomes" id="UP000034817">
    <property type="component" value="Unassembled WGS sequence"/>
</dbReference>
<dbReference type="EMBL" id="JJQI01000049">
    <property type="protein sequence ID" value="KKH40243.1"/>
    <property type="molecule type" value="Genomic_DNA"/>
</dbReference>
<evidence type="ECO:0000313" key="66">
    <source>
        <dbReference type="Proteomes" id="UP000033987"/>
    </source>
</evidence>
<dbReference type="Proteomes" id="UP000033885">
    <property type="component" value="Unassembled WGS sequence"/>
</dbReference>
<dbReference type="Proteomes" id="UP000033878">
    <property type="component" value="Unassembled WGS sequence"/>
</dbReference>
<dbReference type="Proteomes" id="UP000034152">
    <property type="component" value="Unassembled WGS sequence"/>
</dbReference>
<evidence type="ECO:0000313" key="27">
    <source>
        <dbReference type="EMBL" id="KKH01939.1"/>
    </source>
</evidence>
<dbReference type="Proteomes" id="UP000034468">
    <property type="component" value="Unassembled WGS sequence"/>
</dbReference>
<evidence type="ECO:0000313" key="18">
    <source>
        <dbReference type="EMBL" id="KKG69721.1"/>
    </source>
</evidence>
<evidence type="ECO:0000313" key="49">
    <source>
        <dbReference type="EMBL" id="KKH77938.1"/>
    </source>
</evidence>
<dbReference type="EMBL" id="JJPW01000039">
    <property type="protein sequence ID" value="KKH01939.1"/>
    <property type="molecule type" value="Genomic_DNA"/>
</dbReference>
<dbReference type="Proteomes" id="UP000034142">
    <property type="component" value="Unassembled WGS sequence"/>
</dbReference>
<evidence type="ECO:0000313" key="109">
    <source>
        <dbReference type="Proteomes" id="UP000034925"/>
    </source>
</evidence>
<dbReference type="EMBL" id="JJQH01000045">
    <property type="protein sequence ID" value="KKH43254.1"/>
    <property type="molecule type" value="Genomic_DNA"/>
</dbReference>
<dbReference type="EMBL" id="JJQC01000074">
    <property type="protein sequence ID" value="KKH21809.1"/>
    <property type="molecule type" value="Genomic_DNA"/>
</dbReference>
<dbReference type="Proteomes" id="UP000034921">
    <property type="component" value="Unassembled WGS sequence"/>
</dbReference>
<dbReference type="GeneID" id="24852105"/>
<evidence type="ECO:0000313" key="74">
    <source>
        <dbReference type="Proteomes" id="UP000034151"/>
    </source>
</evidence>
<dbReference type="EMBL" id="JJQA01000044">
    <property type="protein sequence ID" value="KKH18202.1"/>
    <property type="molecule type" value="Genomic_DNA"/>
</dbReference>
<dbReference type="EMBL" id="JJPV01000051">
    <property type="protein sequence ID" value="KKH00889.1"/>
    <property type="molecule type" value="Genomic_DNA"/>
</dbReference>
<evidence type="ECO:0000313" key="10">
    <source>
        <dbReference type="EMBL" id="KKG42524.1"/>
    </source>
</evidence>
<dbReference type="EMBL" id="JJOU01000186">
    <property type="protein sequence ID" value="KKG09948.1"/>
    <property type="molecule type" value="Genomic_DNA"/>
</dbReference>
<evidence type="ECO:0000313" key="21">
    <source>
        <dbReference type="EMBL" id="KKG82647.1"/>
    </source>
</evidence>
<dbReference type="EMBL" id="JJPX01000069">
    <property type="protein sequence ID" value="KKH11079.1"/>
    <property type="molecule type" value="Genomic_DNA"/>
</dbReference>
<dbReference type="EMBL" id="JJPO01000144">
    <property type="protein sequence ID" value="KKG69721.1"/>
    <property type="molecule type" value="Genomic_DNA"/>
</dbReference>
<dbReference type="EMBL" id="JJPD01000181">
    <property type="protein sequence ID" value="KKG37202.1"/>
    <property type="molecule type" value="Genomic_DNA"/>
</dbReference>
<dbReference type="EMBL" id="JJPP01000029">
    <property type="protein sequence ID" value="KKG82647.1"/>
    <property type="molecule type" value="Genomic_DNA"/>
</dbReference>
<evidence type="ECO:0000313" key="72">
    <source>
        <dbReference type="Proteomes" id="UP000034074"/>
    </source>
</evidence>
<dbReference type="Proteomes" id="UP000034227">
    <property type="component" value="Unassembled WGS sequence"/>
</dbReference>
<evidence type="ECO:0000313" key="91">
    <source>
        <dbReference type="Proteomes" id="UP000034468"/>
    </source>
</evidence>
<sequence>MAEITTIQVTIDTRDQLRELGKMGEDYNSVIRRLIAEHNLDKLIEKGEKRIKEHRDKFVDINAL</sequence>
<evidence type="ECO:0000313" key="82">
    <source>
        <dbReference type="Proteomes" id="UP000034259"/>
    </source>
</evidence>
<evidence type="ECO:0000313" key="24">
    <source>
        <dbReference type="EMBL" id="KKG87662.1"/>
    </source>
</evidence>
<dbReference type="Proteomes" id="UP000034820">
    <property type="component" value="Unassembled WGS sequence"/>
</dbReference>
<evidence type="ECO:0000313" key="6">
    <source>
        <dbReference type="EMBL" id="KKG36698.1"/>
    </source>
</evidence>
<evidence type="ECO:0000313" key="34">
    <source>
        <dbReference type="EMBL" id="KKH24343.1"/>
    </source>
</evidence>
<evidence type="ECO:0000313" key="99">
    <source>
        <dbReference type="Proteomes" id="UP000034668"/>
    </source>
</evidence>
<evidence type="ECO:0000313" key="2">
    <source>
        <dbReference type="EMBL" id="KKG00636.1"/>
    </source>
</evidence>
<dbReference type="EMBL" id="JJQE01000141">
    <property type="protein sequence ID" value="KKH25785.1"/>
    <property type="molecule type" value="Genomic_DNA"/>
</dbReference>
<dbReference type="Proteomes" id="UP000034243">
    <property type="component" value="Unassembled WGS sequence"/>
</dbReference>
<evidence type="ECO:0000313" key="23">
    <source>
        <dbReference type="EMBL" id="KKG87453.1"/>
    </source>
</evidence>
<dbReference type="Proteomes" id="UP000034040">
    <property type="component" value="Unassembled WGS sequence"/>
</dbReference>
<evidence type="ECO:0000313" key="13">
    <source>
        <dbReference type="EMBL" id="KKG56068.1"/>
    </source>
</evidence>
<evidence type="ECO:0000313" key="37">
    <source>
        <dbReference type="EMBL" id="KKH40243.1"/>
    </source>
</evidence>
<evidence type="ECO:0000313" key="102">
    <source>
        <dbReference type="Proteomes" id="UP000034733"/>
    </source>
</evidence>
<dbReference type="EMBL" id="JJPZ01000128">
    <property type="protein sequence ID" value="KKH08298.1"/>
    <property type="molecule type" value="Genomic_DNA"/>
</dbReference>
<evidence type="ECO:0000313" key="83">
    <source>
        <dbReference type="Proteomes" id="UP000034279"/>
    </source>
</evidence>
<dbReference type="EMBL" id="JJQD01000180">
    <property type="protein sequence ID" value="KKH24343.1"/>
    <property type="molecule type" value="Genomic_DNA"/>
</dbReference>
<evidence type="ECO:0000313" key="70">
    <source>
        <dbReference type="Proteomes" id="UP000034047"/>
    </source>
</evidence>
<evidence type="ECO:0000313" key="113">
    <source>
        <dbReference type="Proteomes" id="UP000300067"/>
    </source>
</evidence>
<dbReference type="Proteomes" id="UP000034733">
    <property type="component" value="Unassembled WGS sequence"/>
</dbReference>
<evidence type="ECO:0000313" key="39">
    <source>
        <dbReference type="EMBL" id="KKH43254.1"/>
    </source>
</evidence>
<reference evidence="57 113" key="2">
    <citation type="submission" date="2018-05" db="EMBL/GenBank/DDBJ databases">
        <title>Methanosarcina gilichinskyana sp. nov., a novel methanogenic archaeon isolated from Holocene permafrost, North East Russia.</title>
        <authorList>
            <person name="Oshurkova V."/>
            <person name="Meer M."/>
            <person name="Bochkareva O."/>
            <person name="Shcherbakova V."/>
        </authorList>
    </citation>
    <scope>NUCLEOTIDE SEQUENCE [LARGE SCALE GENOMIC DNA]</scope>
    <source>
        <strain evidence="57 113">JL01</strain>
    </source>
</reference>
<evidence type="ECO:0000313" key="4">
    <source>
        <dbReference type="EMBL" id="KKG09948.1"/>
    </source>
</evidence>
<evidence type="ECO:0000313" key="110">
    <source>
        <dbReference type="Proteomes" id="UP000034937"/>
    </source>
</evidence>
<dbReference type="RefSeq" id="WP_048036392.1">
    <property type="nucleotide sequence ID" value="NZ_AP019780.1"/>
</dbReference>
<evidence type="ECO:0000313" key="33">
    <source>
        <dbReference type="EMBL" id="KKH21809.1"/>
    </source>
</evidence>
<evidence type="ECO:0000313" key="46">
    <source>
        <dbReference type="EMBL" id="KKH67464.1"/>
    </source>
</evidence>
<evidence type="ECO:0000313" key="65">
    <source>
        <dbReference type="Proteomes" id="UP000033933"/>
    </source>
</evidence>
<gene>
    <name evidence="57" type="ORF">DKM28_00045</name>
    <name evidence="6" type="ORF">DU30_17235</name>
    <name evidence="1" type="ORF">DU31_07465</name>
    <name evidence="12" type="ORF">DU33_11250</name>
    <name evidence="4" type="ORF">DU34_12565</name>
    <name evidence="8" type="ORF">DU35_12965</name>
    <name evidence="11" type="ORF">DU36_12770</name>
    <name evidence="36" type="ORF">DU37_11235</name>
    <name evidence="13" type="ORF">DU38_12095</name>
    <name evidence="9" type="ORF">DU39_04130</name>
    <name evidence="2" type="ORF">DU40_10150</name>
    <name evidence="10" type="ORF">DU41_12330</name>
    <name evidence="30" type="ORF">DU42_11300</name>
    <name evidence="19" type="ORF">DU43_12445</name>
    <name evidence="31" type="ORF">DU44_15630</name>
    <name evidence="15" type="ORF">DU45_12915</name>
    <name evidence="17" type="ORF">DU46_12410</name>
    <name evidence="3" type="ORF">DU47_18165</name>
    <name evidence="32" type="ORF">DU48_16135</name>
    <name evidence="5" type="ORF">DU49_11985</name>
    <name evidence="39" type="ORF">DU50_08435</name>
    <name evidence="29" type="ORF">DU51_13600</name>
    <name evidence="7" type="ORF">DU52_11360</name>
    <name evidence="38" type="ORF">DU54_07190</name>
    <name evidence="21" type="ORF">DU55_17260</name>
    <name evidence="27" type="ORF">DU56_13055</name>
    <name evidence="23" type="ORF">DU57_11525</name>
    <name evidence="34" type="ORF">DU58_19485</name>
    <name evidence="22" type="ORF">DU59_12670</name>
    <name evidence="35" type="ORF">DU60_12930</name>
    <name evidence="20" type="ORF">DU61_09580</name>
    <name evidence="28" type="ORF">DU62_11500</name>
    <name evidence="18" type="ORF">DU63_16730</name>
    <name evidence="14" type="ORF">DU64_12035</name>
    <name evidence="33" type="ORF">DU65_16950</name>
    <name evidence="26" type="ORF">DU66_12395</name>
    <name evidence="16" type="ORF">DU67_12320</name>
    <name evidence="25" type="ORF">DU68_07980</name>
    <name evidence="24" type="ORF">DU69_09605</name>
    <name evidence="37" type="ORF">DU71_15255</name>
    <name evidence="41" type="ORF">DU72_16165</name>
    <name evidence="46" type="ORF">DU73_16340</name>
    <name evidence="42" type="ORF">DU74_02730</name>
    <name evidence="44" type="ORF">DU75_07300</name>
    <name evidence="43" type="ORF">DU76_06665</name>
    <name evidence="49" type="ORF">DU77_09710</name>
    <name evidence="47" type="ORF">DU78_10485</name>
    <name evidence="54" type="ORF">DU79_00375</name>
    <name evidence="51" type="ORF">DU80_00050</name>
    <name evidence="55" type="ORF">DU81_08985</name>
    <name evidence="50" type="ORF">DU82_08445</name>
    <name evidence="56" type="ORF">DU83_09755</name>
    <name evidence="53" type="ORF">DU84_09860</name>
    <name evidence="40" type="ORF">DU85_07920</name>
    <name evidence="48" type="ORF">DU86_08875</name>
    <name evidence="45" type="ORF">DU87_11805</name>
    <name evidence="52" type="ORF">DU88_07120</name>
    <name evidence="58" type="ORF">FQU78_12710</name>
</gene>
<evidence type="ECO:0000313" key="112">
    <source>
        <dbReference type="Proteomes" id="UP000034950"/>
    </source>
</evidence>
<dbReference type="EMBL" id="JJQG01000047">
    <property type="protein sequence ID" value="KKH40840.1"/>
    <property type="molecule type" value="Genomic_DNA"/>
</dbReference>
<evidence type="ECO:0000313" key="26">
    <source>
        <dbReference type="EMBL" id="KKH01843.1"/>
    </source>
</evidence>
<dbReference type="EMBL" id="JJPK01000103">
    <property type="protein sequence ID" value="KKG59406.1"/>
    <property type="molecule type" value="Genomic_DNA"/>
</dbReference>
<evidence type="ECO:0000313" key="89">
    <source>
        <dbReference type="Proteomes" id="UP000034424"/>
    </source>
</evidence>
<keyword evidence="95" id="KW-1185">Reference proteome</keyword>
<evidence type="ECO:0000313" key="9">
    <source>
        <dbReference type="EMBL" id="KKG41151.1"/>
    </source>
</evidence>
<dbReference type="EMBL" id="JJQJ01000108">
    <property type="protein sequence ID" value="KKH49046.1"/>
    <property type="molecule type" value="Genomic_DNA"/>
</dbReference>
<dbReference type="Proteomes" id="UP000034387">
    <property type="component" value="Unassembled WGS sequence"/>
</dbReference>
<dbReference type="EMBL" id="JJPU01000023">
    <property type="protein sequence ID" value="KKH01843.1"/>
    <property type="molecule type" value="Genomic_DNA"/>
</dbReference>
<evidence type="ECO:0000313" key="111">
    <source>
        <dbReference type="Proteomes" id="UP000034944"/>
    </source>
</evidence>
<dbReference type="Proteomes" id="UP000034399">
    <property type="component" value="Unassembled WGS sequence"/>
</dbReference>
<dbReference type="Proteomes" id="UP000034944">
    <property type="component" value="Unassembled WGS sequence"/>
</dbReference>
<evidence type="ECO:0000313" key="90">
    <source>
        <dbReference type="Proteomes" id="UP000034450"/>
    </source>
</evidence>
<evidence type="ECO:0000313" key="42">
    <source>
        <dbReference type="EMBL" id="KKH55347.1"/>
    </source>
</evidence>
<dbReference type="EMBL" id="JJPR01000069">
    <property type="protein sequence ID" value="KKG87453.1"/>
    <property type="molecule type" value="Genomic_DNA"/>
</dbReference>
<evidence type="ECO:0000313" key="45">
    <source>
        <dbReference type="EMBL" id="KKH65782.1"/>
    </source>
</evidence>
<dbReference type="Proteomes" id="UP000034657">
    <property type="component" value="Unassembled WGS sequence"/>
</dbReference>
<evidence type="ECO:0000313" key="84">
    <source>
        <dbReference type="Proteomes" id="UP000034298"/>
    </source>
</evidence>
<evidence type="ECO:0000313" key="30">
    <source>
        <dbReference type="EMBL" id="KKH11079.1"/>
    </source>
</evidence>
<dbReference type="Proteomes" id="UP000034001">
    <property type="component" value="Unassembled WGS sequence"/>
</dbReference>
<dbReference type="EMBL" id="JJPG01000012">
    <property type="protein sequence ID" value="KKG56068.1"/>
    <property type="molecule type" value="Genomic_DNA"/>
</dbReference>
<evidence type="ECO:0000313" key="95">
    <source>
        <dbReference type="Proteomes" id="UP000034578"/>
    </source>
</evidence>
<dbReference type="Proteomes" id="UP000034253">
    <property type="component" value="Unassembled WGS sequence"/>
</dbReference>
<dbReference type="EMBL" id="JJPM01000202">
    <property type="protein sequence ID" value="KKG72876.1"/>
    <property type="molecule type" value="Genomic_DNA"/>
</dbReference>
<evidence type="ECO:0000313" key="101">
    <source>
        <dbReference type="Proteomes" id="UP000034692"/>
    </source>
</evidence>
<reference evidence="58 114" key="3">
    <citation type="journal article" date="2020" name="Environ. Microbiol. Rep.">
        <title>Redox cycling of Fe(II) and Fe(III) in magnetite accelerates aceticlastic methanogenesis by Methanosarcina mazei.</title>
        <authorList>
            <person name="Wang H."/>
            <person name="Byrne J.M."/>
            <person name="Liu P."/>
            <person name="Liu J."/>
            <person name="Dong X."/>
            <person name="Lu Y."/>
        </authorList>
    </citation>
    <scope>NUCLEOTIDE SEQUENCE [LARGE SCALE GENOMIC DNA]</scope>
    <source>
        <strain evidence="58">Zm-15</strain>
        <strain evidence="114">zm-15</strain>
    </source>
</reference>
<reference evidence="59 60" key="1">
    <citation type="journal article" date="2015" name="ISME J.">
        <title>Genomic and phenotypic differentiation among Methanosarcina mazei populations from Columbia River sediment.</title>
        <authorList>
            <person name="Youngblut N.D."/>
            <person name="Wirth J.S."/>
            <person name="Henriksen J.R."/>
            <person name="Smith M."/>
            <person name="Simon H."/>
            <person name="Metcalf W.W."/>
            <person name="Whitaker R.J."/>
        </authorList>
    </citation>
    <scope>NUCLEOTIDE SEQUENCE [LARGE SCALE GENOMIC DNA]</scope>
    <source>
        <strain evidence="31 71">1.F.A.1A.3</strain>
        <strain evidence="32 102">1.F.A.1B.3</strain>
        <strain evidence="33 66">1.F.A.1B.4</strain>
        <strain evidence="34 78">1.F.A.2.8</strain>
        <strain evidence="35 108">1.F.M.0.5</strain>
        <strain evidence="36 85">1.H.A.0.1</strain>
        <strain evidence="38 103">1.H.A.1A.1</strain>
        <strain evidence="39 68">1.H.A.1A.3</strain>
        <strain evidence="37 100">1.H.A.1A.4</strain>
        <strain evidence="40 61">1.H.A.1A.6</strain>
        <strain evidence="41 82">1.H.A.2.1</strain>
        <strain evidence="43 79">1.H.A.2.3</strain>
        <strain evidence="42 90">1.H.A.2.6</strain>
        <strain evidence="44 101">1.H.A.2.7</strain>
        <strain evidence="46">1.H.A.2.8</strain>
        <strain evidence="45 65">1.H.M.0.1</strain>
        <strain evidence="48 109">1.H.M.1A.1</strain>
        <strain evidence="49 69">1.H.M.1A.2</strain>
        <strain evidence="47 106">1.H.M.1A.3</strain>
        <strain evidence="51 75">1.H.M.2.1</strain>
        <strain evidence="50 59">1.H.M.2.2</strain>
        <strain evidence="52 110">1.H.M.2.3</strain>
        <strain evidence="54 99">1.H.M.2.4</strain>
        <strain evidence="53 107">1.H.T.2.1</strain>
        <strain evidence="55 63">1.H.T.2.3</strain>
        <strain evidence="56 92">1.H.T.2.5</strain>
        <strain evidence="1 73">2.F.A.2.3</strain>
        <strain evidence="3 95">2.F.A.2.4</strain>
        <strain evidence="2 96">2.F.T.0.2</strain>
        <strain evidence="4 70">2.F.T.2.6</strain>
        <strain evidence="7 87">3.F.A.1A.1</strain>
        <strain evidence="5 62">3.F.A.1A.3</strain>
        <strain evidence="6 84">3.F.A.1B.1</strain>
        <strain evidence="8 94">3.F.A.2.12</strain>
        <strain evidence="10 98">3.F.A.2.3</strain>
        <strain evidence="9 74">3.F.A.2.5</strain>
        <strain evidence="13 77">3.F.A.2.6</strain>
        <strain evidence="11 80">3.F.A.2.7</strain>
        <strain evidence="12 76">3.F.T.1A.1</strain>
        <strain evidence="14 83">3.F.T.1A.2</strain>
        <strain evidence="15 93">3.F.T.1A.4</strain>
        <strain evidence="16 89">3.F.T.2.1</strain>
        <strain evidence="19">3.H.A.1A.1</strain>
        <strain evidence="17 72">3.H.A.1A.2</strain>
        <strain evidence="18 67">3.H.A.2.1</strain>
        <strain evidence="21 104">3.H.A.2.4</strain>
        <strain evidence="20 64">3.H.A.2.5</strain>
        <strain evidence="23 112">3.H.A.2.6</strain>
        <strain evidence="22 88">3.H.A.2.8</strain>
        <strain evidence="24 97">3.H.M.1A.1</strain>
        <strain evidence="26 91">3.H.M.1B.1</strain>
        <strain evidence="25 60">3.H.M.1B.2</strain>
        <strain evidence="27 81">3.H.M.1B.5</strain>
        <strain evidence="30 86">3.H.M.2.7</strain>
        <strain evidence="29 105">3.H.T.1A.1</strain>
        <strain evidence="28 111">3.H.T.1A.2</strain>
    </source>
</reference>
<dbReference type="Proteomes" id="UP000034232">
    <property type="component" value="Unassembled WGS sequence"/>
</dbReference>
<proteinExistence type="predicted"/>
<evidence type="ECO:0000313" key="88">
    <source>
        <dbReference type="Proteomes" id="UP000034409"/>
    </source>
</evidence>
<evidence type="ECO:0000313" key="8">
    <source>
        <dbReference type="EMBL" id="KKG37202.1"/>
    </source>
</evidence>
<dbReference type="EMBL" id="JJPL01000113">
    <property type="protein sequence ID" value="KKG62316.1"/>
    <property type="molecule type" value="Genomic_DNA"/>
</dbReference>
<evidence type="ECO:0000313" key="41">
    <source>
        <dbReference type="EMBL" id="KKH54050.1"/>
    </source>
</evidence>
<dbReference type="Proteomes" id="UP000300067">
    <property type="component" value="Chromosome"/>
</dbReference>
<dbReference type="EMBL" id="JJOT01000095">
    <property type="protein sequence ID" value="KKG00636.1"/>
    <property type="molecule type" value="Genomic_DNA"/>
</dbReference>
<dbReference type="Proteomes" id="UP000034925">
    <property type="component" value="Unassembled WGS sequence"/>
</dbReference>
<dbReference type="AlphaFoldDB" id="A0A0F8P5J7"/>
<dbReference type="EMBL" id="JJQT01000155">
    <property type="protein sequence ID" value="KKH76872.1"/>
    <property type="molecule type" value="Genomic_DNA"/>
</dbReference>
<evidence type="ECO:0000313" key="54">
    <source>
        <dbReference type="EMBL" id="KKH99250.1"/>
    </source>
</evidence>
<dbReference type="Proteomes" id="UP000034758">
    <property type="component" value="Unassembled WGS sequence"/>
</dbReference>
<dbReference type="EMBL" id="JJPF01000108">
    <property type="protein sequence ID" value="KKG41151.1"/>
    <property type="molecule type" value="Genomic_DNA"/>
</dbReference>
<evidence type="ECO:0000313" key="100">
    <source>
        <dbReference type="Proteomes" id="UP000034672"/>
    </source>
</evidence>
<evidence type="ECO:0000313" key="80">
    <source>
        <dbReference type="Proteomes" id="UP000034243"/>
    </source>
</evidence>
<evidence type="ECO:0000313" key="35">
    <source>
        <dbReference type="EMBL" id="KKH25785.1"/>
    </source>
</evidence>
<dbReference type="Proteomes" id="UP000034064">
    <property type="component" value="Unassembled WGS sequence"/>
</dbReference>
<dbReference type="EMBL" id="JJQR01000038">
    <property type="protein sequence ID" value="KKH77396.1"/>
    <property type="molecule type" value="Genomic_DNA"/>
</dbReference>
<dbReference type="Proteomes" id="UP000033933">
    <property type="component" value="Unassembled WGS sequence"/>
</dbReference>
<evidence type="ECO:0000313" key="14">
    <source>
        <dbReference type="EMBL" id="KKG57638.1"/>
    </source>
</evidence>
<dbReference type="Proteomes" id="UP000034547">
    <property type="component" value="Unassembled WGS sequence"/>
</dbReference>
<protein>
    <submittedName>
        <fullName evidence="44">Uncharacterized protein</fullName>
    </submittedName>
</protein>
<dbReference type="Proteomes" id="UP000034597">
    <property type="component" value="Unassembled WGS sequence"/>
</dbReference>
<dbReference type="EMBL" id="JJQQ01000113">
    <property type="protein sequence ID" value="KKH65782.1"/>
    <property type="molecule type" value="Genomic_DNA"/>
</dbReference>
<dbReference type="Proteomes" id="UP000034409">
    <property type="component" value="Unassembled WGS sequence"/>
</dbReference>